<dbReference type="InterPro" id="IPR001638">
    <property type="entry name" value="Solute-binding_3/MltF_N"/>
</dbReference>
<gene>
    <name evidence="5" type="ORF">SAMN04489765_2061</name>
</gene>
<organism evidence="5 6">
    <name type="scientific">Tsukamurella pulmonis</name>
    <dbReference type="NCBI Taxonomy" id="47312"/>
    <lineage>
        <taxon>Bacteria</taxon>
        <taxon>Bacillati</taxon>
        <taxon>Actinomycetota</taxon>
        <taxon>Actinomycetes</taxon>
        <taxon>Mycobacteriales</taxon>
        <taxon>Tsukamurellaceae</taxon>
        <taxon>Tsukamurella</taxon>
    </lineage>
</organism>
<dbReference type="Pfam" id="PF00497">
    <property type="entry name" value="SBP_bac_3"/>
    <property type="match status" value="1"/>
</dbReference>
<dbReference type="InterPro" id="IPR051455">
    <property type="entry name" value="Bact_solute-bind_prot3"/>
</dbReference>
<reference evidence="6" key="1">
    <citation type="submission" date="2016-10" db="EMBL/GenBank/DDBJ databases">
        <authorList>
            <person name="Varghese N."/>
            <person name="Submissions S."/>
        </authorList>
    </citation>
    <scope>NUCLEOTIDE SEQUENCE [LARGE SCALE GENOMIC DNA]</scope>
    <source>
        <strain evidence="6">DSM 44142</strain>
    </source>
</reference>
<dbReference type="STRING" id="47312.SAMN04489765_2061"/>
<proteinExistence type="inferred from homology"/>
<keyword evidence="6" id="KW-1185">Reference proteome</keyword>
<dbReference type="Proteomes" id="UP000183053">
    <property type="component" value="Unassembled WGS sequence"/>
</dbReference>
<evidence type="ECO:0000313" key="5">
    <source>
        <dbReference type="EMBL" id="SDQ84436.1"/>
    </source>
</evidence>
<feature type="domain" description="Solute-binding protein family 3/N-terminal" evidence="4">
    <location>
        <begin position="40"/>
        <end position="285"/>
    </location>
</feature>
<dbReference type="GO" id="GO:0005576">
    <property type="term" value="C:extracellular region"/>
    <property type="evidence" value="ECO:0007669"/>
    <property type="project" value="TreeGrafter"/>
</dbReference>
<accession>A0A1H1E8D4</accession>
<name>A0A1H1E8D4_9ACTN</name>
<comment type="similarity">
    <text evidence="1">Belongs to the bacterial solute-binding protein 3 family.</text>
</comment>
<dbReference type="PANTHER" id="PTHR30085:SF6">
    <property type="entry name" value="ABC TRANSPORTER GLUTAMINE-BINDING PROTEIN GLNH"/>
    <property type="match status" value="1"/>
</dbReference>
<dbReference type="Gene3D" id="3.40.190.10">
    <property type="entry name" value="Periplasmic binding protein-like II"/>
    <property type="match status" value="2"/>
</dbReference>
<keyword evidence="2" id="KW-0813">Transport</keyword>
<evidence type="ECO:0000259" key="4">
    <source>
        <dbReference type="SMART" id="SM00062"/>
    </source>
</evidence>
<dbReference type="AlphaFoldDB" id="A0A1H1E8D4"/>
<dbReference type="RefSeq" id="WP_231857600.1">
    <property type="nucleotide sequence ID" value="NZ_FNLF01000002.1"/>
</dbReference>
<evidence type="ECO:0000256" key="3">
    <source>
        <dbReference type="ARBA" id="ARBA00022729"/>
    </source>
</evidence>
<dbReference type="PANTHER" id="PTHR30085">
    <property type="entry name" value="AMINO ACID ABC TRANSPORTER PERMEASE"/>
    <property type="match status" value="1"/>
</dbReference>
<dbReference type="GO" id="GO:0006865">
    <property type="term" value="P:amino acid transport"/>
    <property type="evidence" value="ECO:0007669"/>
    <property type="project" value="TreeGrafter"/>
</dbReference>
<protein>
    <submittedName>
        <fullName evidence="5">Glutamate transport system substrate-binding protein</fullName>
    </submittedName>
</protein>
<dbReference type="PROSITE" id="PS51257">
    <property type="entry name" value="PROKAR_LIPOPROTEIN"/>
    <property type="match status" value="1"/>
</dbReference>
<dbReference type="SMART" id="SM00062">
    <property type="entry name" value="PBPb"/>
    <property type="match status" value="1"/>
</dbReference>
<dbReference type="GO" id="GO:0030288">
    <property type="term" value="C:outer membrane-bounded periplasmic space"/>
    <property type="evidence" value="ECO:0007669"/>
    <property type="project" value="TreeGrafter"/>
</dbReference>
<dbReference type="EMBL" id="FNLF01000002">
    <property type="protein sequence ID" value="SDQ84436.1"/>
    <property type="molecule type" value="Genomic_DNA"/>
</dbReference>
<sequence length="320" mass="33538">MISRTRASAALALVTVLVAALGACSGPSPRNLLRSIDDGAVLVGVKADQPGLGLRGPDGAYSGFDIDVARFVIRTVADARGKPEPKITWRESPTSQREKLIGNGEVDAIVASYSIDAERADAVAFAGPYLSTRQGLLVRHDEAGVDTVADLGRNRTLCSVSGSTSAHTVAELLPGVRLLEYDSYRACADALDRRVVDAVTTDEVILAGFAAQRPDAFRLVDMTLPKETCVDGRLRAAGAPFAVERYGIGLAQGDADAVDAVNAALRTMLESGEWERSLRRAVGDEEAMRTLDRDGGSDRIASGLGDLGLDAAGGAPCASR</sequence>
<evidence type="ECO:0000256" key="1">
    <source>
        <dbReference type="ARBA" id="ARBA00010333"/>
    </source>
</evidence>
<keyword evidence="3" id="KW-0732">Signal</keyword>
<evidence type="ECO:0000256" key="2">
    <source>
        <dbReference type="ARBA" id="ARBA00022448"/>
    </source>
</evidence>
<evidence type="ECO:0000313" key="6">
    <source>
        <dbReference type="Proteomes" id="UP000183053"/>
    </source>
</evidence>
<dbReference type="SUPFAM" id="SSF53850">
    <property type="entry name" value="Periplasmic binding protein-like II"/>
    <property type="match status" value="1"/>
</dbReference>